<dbReference type="Proteomes" id="UP001283361">
    <property type="component" value="Unassembled WGS sequence"/>
</dbReference>
<name>A0AAE0Z3H0_9GAST</name>
<reference evidence="2" key="1">
    <citation type="journal article" date="2023" name="G3 (Bethesda)">
        <title>A reference genome for the long-term kleptoplast-retaining sea slug Elysia crispata morphotype clarki.</title>
        <authorList>
            <person name="Eastman K.E."/>
            <person name="Pendleton A.L."/>
            <person name="Shaikh M.A."/>
            <person name="Suttiyut T."/>
            <person name="Ogas R."/>
            <person name="Tomko P."/>
            <person name="Gavelis G."/>
            <person name="Widhalm J.R."/>
            <person name="Wisecaver J.H."/>
        </authorList>
    </citation>
    <scope>NUCLEOTIDE SEQUENCE</scope>
    <source>
        <strain evidence="2">ECLA1</strain>
    </source>
</reference>
<feature type="compositionally biased region" description="Low complexity" evidence="1">
    <location>
        <begin position="65"/>
        <end position="90"/>
    </location>
</feature>
<comment type="caution">
    <text evidence="2">The sequence shown here is derived from an EMBL/GenBank/DDBJ whole genome shotgun (WGS) entry which is preliminary data.</text>
</comment>
<evidence type="ECO:0000256" key="1">
    <source>
        <dbReference type="SAM" id="MobiDB-lite"/>
    </source>
</evidence>
<dbReference type="EMBL" id="JAWDGP010004759">
    <property type="protein sequence ID" value="KAK3762093.1"/>
    <property type="molecule type" value="Genomic_DNA"/>
</dbReference>
<feature type="region of interest" description="Disordered" evidence="1">
    <location>
        <begin position="48"/>
        <end position="103"/>
    </location>
</feature>
<gene>
    <name evidence="2" type="ORF">RRG08_037190</name>
</gene>
<evidence type="ECO:0000313" key="3">
    <source>
        <dbReference type="Proteomes" id="UP001283361"/>
    </source>
</evidence>
<proteinExistence type="predicted"/>
<accession>A0AAE0Z3H0</accession>
<evidence type="ECO:0000313" key="2">
    <source>
        <dbReference type="EMBL" id="KAK3762093.1"/>
    </source>
</evidence>
<keyword evidence="3" id="KW-1185">Reference proteome</keyword>
<organism evidence="2 3">
    <name type="scientific">Elysia crispata</name>
    <name type="common">lettuce slug</name>
    <dbReference type="NCBI Taxonomy" id="231223"/>
    <lineage>
        <taxon>Eukaryota</taxon>
        <taxon>Metazoa</taxon>
        <taxon>Spiralia</taxon>
        <taxon>Lophotrochozoa</taxon>
        <taxon>Mollusca</taxon>
        <taxon>Gastropoda</taxon>
        <taxon>Heterobranchia</taxon>
        <taxon>Euthyneura</taxon>
        <taxon>Panpulmonata</taxon>
        <taxon>Sacoglossa</taxon>
        <taxon>Placobranchoidea</taxon>
        <taxon>Plakobranchidae</taxon>
        <taxon>Elysia</taxon>
    </lineage>
</organism>
<protein>
    <submittedName>
        <fullName evidence="2">Uncharacterized protein</fullName>
    </submittedName>
</protein>
<sequence>MSIDKRSLPVDINVNRHHGYDKNIDGWPGFKRQSSKHRNDNAKLITGNHRKWQVKPRASEQSSHSNRSCITSINNSNNNNNNSNSNTNNNDFNKTSHCTNKRSKQWSPTWNRFDMSIDSNVDRVLYCTVFDCEQQSVSTIKGRNPDCSCGTRGNNCLSYGRGLPVALRERQVTVCSSLNKNKFTEQQDSQFIEQQDSQFTEQQDSQFPSKISFLYFDLDNFPLDALDPPHCIPQ</sequence>
<dbReference type="AlphaFoldDB" id="A0AAE0Z3H0"/>